<accession>A0A1B1VV92</accession>
<dbReference type="PRINTS" id="PR00411">
    <property type="entry name" value="PNDRDTASEI"/>
</dbReference>
<dbReference type="InterPro" id="IPR023753">
    <property type="entry name" value="FAD/NAD-binding_dom"/>
</dbReference>
<keyword evidence="4" id="KW-0560">Oxidoreductase</keyword>
<feature type="domain" description="FAD/NAD(P)-binding" evidence="5">
    <location>
        <begin position="5"/>
        <end position="305"/>
    </location>
</feature>
<evidence type="ECO:0000256" key="4">
    <source>
        <dbReference type="ARBA" id="ARBA00023002"/>
    </source>
</evidence>
<keyword evidence="3" id="KW-0274">FAD</keyword>
<evidence type="ECO:0000256" key="1">
    <source>
        <dbReference type="ARBA" id="ARBA00001974"/>
    </source>
</evidence>
<dbReference type="InterPro" id="IPR050446">
    <property type="entry name" value="FAD-oxidoreductase/Apoptosis"/>
</dbReference>
<dbReference type="AlphaFoldDB" id="A0A1B1VV92"/>
<dbReference type="SMR" id="A0A1B1VV92"/>
<evidence type="ECO:0000256" key="2">
    <source>
        <dbReference type="ARBA" id="ARBA00022630"/>
    </source>
</evidence>
<evidence type="ECO:0000313" key="7">
    <source>
        <dbReference type="EMBL" id="ANW37882.1"/>
    </source>
</evidence>
<dbReference type="Gene3D" id="3.30.390.30">
    <property type="match status" value="1"/>
</dbReference>
<keyword evidence="2" id="KW-0285">Flavoprotein</keyword>
<organism evidence="7">
    <name type="scientific">Sphingobium phenoxybenzoativorans</name>
    <dbReference type="NCBI Taxonomy" id="1592790"/>
    <lineage>
        <taxon>Bacteria</taxon>
        <taxon>Pseudomonadati</taxon>
        <taxon>Pseudomonadota</taxon>
        <taxon>Alphaproteobacteria</taxon>
        <taxon>Sphingomonadales</taxon>
        <taxon>Sphingomonadaceae</taxon>
        <taxon>Sphingobium</taxon>
    </lineage>
</organism>
<dbReference type="PANTHER" id="PTHR43557:SF2">
    <property type="entry name" value="RIESKE DOMAIN-CONTAINING PROTEIN-RELATED"/>
    <property type="match status" value="1"/>
</dbReference>
<dbReference type="Pfam" id="PF14759">
    <property type="entry name" value="Reductase_C"/>
    <property type="match status" value="1"/>
</dbReference>
<name>A0A1B1VV92_9SPHN</name>
<dbReference type="InterPro" id="IPR016156">
    <property type="entry name" value="FAD/NAD-linked_Rdtase_dimer_sf"/>
</dbReference>
<dbReference type="PANTHER" id="PTHR43557">
    <property type="entry name" value="APOPTOSIS-INDUCING FACTOR 1"/>
    <property type="match status" value="1"/>
</dbReference>
<evidence type="ECO:0000256" key="3">
    <source>
        <dbReference type="ARBA" id="ARBA00022827"/>
    </source>
</evidence>
<dbReference type="GO" id="GO:0005737">
    <property type="term" value="C:cytoplasm"/>
    <property type="evidence" value="ECO:0007669"/>
    <property type="project" value="TreeGrafter"/>
</dbReference>
<dbReference type="EMBL" id="KT319226">
    <property type="protein sequence ID" value="ANW37882.1"/>
    <property type="molecule type" value="Genomic_DNA"/>
</dbReference>
<dbReference type="SUPFAM" id="SSF55424">
    <property type="entry name" value="FAD/NAD-linked reductases, dimerisation (C-terminal) domain"/>
    <property type="match status" value="1"/>
</dbReference>
<dbReference type="Pfam" id="PF07992">
    <property type="entry name" value="Pyr_redox_2"/>
    <property type="match status" value="1"/>
</dbReference>
<reference evidence="7" key="1">
    <citation type="submission" date="2015-07" db="EMBL/GenBank/DDBJ databases">
        <title>The DpeA1A2 gene is responsible for the angular dioxygenation of diphenyl ether in Sphingobium phenoxybenzoativorans SC_3.</title>
        <authorList>
            <person name="Cai S."/>
            <person name="He J."/>
        </authorList>
    </citation>
    <scope>NUCLEOTIDE SEQUENCE</scope>
    <source>
        <strain evidence="7">SC_3</strain>
    </source>
</reference>
<dbReference type="PRINTS" id="PR00368">
    <property type="entry name" value="FADPNR"/>
</dbReference>
<evidence type="ECO:0000259" key="5">
    <source>
        <dbReference type="Pfam" id="PF07992"/>
    </source>
</evidence>
<dbReference type="InterPro" id="IPR036188">
    <property type="entry name" value="FAD/NAD-bd_sf"/>
</dbReference>
<dbReference type="Gene3D" id="3.50.50.60">
    <property type="entry name" value="FAD/NAD(P)-binding domain"/>
    <property type="match status" value="2"/>
</dbReference>
<dbReference type="SUPFAM" id="SSF51905">
    <property type="entry name" value="FAD/NAD(P)-binding domain"/>
    <property type="match status" value="2"/>
</dbReference>
<sequence>MEYADVVIVGAGHGGAQCAISLRQYGFEGSILLVGREPEQPYERPPLSKSYLAREKEFERLLIRPPTFWEERRITLRLGTEIMDIDPKSKILTTDRGHAIRYGKLVWSAGGDPARLSCSGHDLTGVHVVRTRADCDALMAAIDTGAQNVVIVGGGYIGLEAAAVLSKLGLQVTLFEAAPRVLARVAGEELSVFFQNEHRKYGVQLHTGEVVESLEAKDGHVTAVRLRGGKRFPADAVIVGIGIVPAVHALASAGAAVDKGVIVDSYCRTSLDGIYAIGDCAVHAELYSNGRTARIESVQNANDMAQCVAKSLCGDPQPYRSTPWFWSNQYDLRLQTVGLNTGFDTTILRGSIEDRSFSIMYLRDGIVIAMDCVNAVKDYVQGRKLVESGARPDLLKLADRATPLSAVT</sequence>
<protein>
    <submittedName>
        <fullName evidence="7">DpeA4</fullName>
    </submittedName>
</protein>
<dbReference type="OrthoDB" id="7809559at2"/>
<gene>
    <name evidence="7" type="primary">dpeA4</name>
</gene>
<dbReference type="RefSeq" id="WP_070156960.1">
    <property type="nucleotide sequence ID" value="NZ_MINO01000041.1"/>
</dbReference>
<evidence type="ECO:0000259" key="6">
    <source>
        <dbReference type="Pfam" id="PF14759"/>
    </source>
</evidence>
<feature type="domain" description="Reductase C-terminal" evidence="6">
    <location>
        <begin position="324"/>
        <end position="406"/>
    </location>
</feature>
<proteinExistence type="predicted"/>
<dbReference type="InterPro" id="IPR028202">
    <property type="entry name" value="Reductase_C"/>
</dbReference>
<dbReference type="GO" id="GO:0016651">
    <property type="term" value="F:oxidoreductase activity, acting on NAD(P)H"/>
    <property type="evidence" value="ECO:0007669"/>
    <property type="project" value="TreeGrafter"/>
</dbReference>
<feature type="non-terminal residue" evidence="7">
    <location>
        <position position="1"/>
    </location>
</feature>
<comment type="cofactor">
    <cofactor evidence="1">
        <name>FAD</name>
        <dbReference type="ChEBI" id="CHEBI:57692"/>
    </cofactor>
</comment>